<dbReference type="Proteomes" id="UP000800096">
    <property type="component" value="Unassembled WGS sequence"/>
</dbReference>
<dbReference type="AlphaFoldDB" id="A0A6A5QA25"/>
<evidence type="ECO:0000256" key="1">
    <source>
        <dbReference type="SAM" id="Phobius"/>
    </source>
</evidence>
<organism evidence="2 3">
    <name type="scientific">Ampelomyces quisqualis</name>
    <name type="common">Powdery mildew agent</name>
    <dbReference type="NCBI Taxonomy" id="50730"/>
    <lineage>
        <taxon>Eukaryota</taxon>
        <taxon>Fungi</taxon>
        <taxon>Dikarya</taxon>
        <taxon>Ascomycota</taxon>
        <taxon>Pezizomycotina</taxon>
        <taxon>Dothideomycetes</taxon>
        <taxon>Pleosporomycetidae</taxon>
        <taxon>Pleosporales</taxon>
        <taxon>Pleosporineae</taxon>
        <taxon>Phaeosphaeriaceae</taxon>
        <taxon>Ampelomyces</taxon>
    </lineage>
</organism>
<proteinExistence type="predicted"/>
<evidence type="ECO:0000313" key="2">
    <source>
        <dbReference type="EMBL" id="KAF1911606.1"/>
    </source>
</evidence>
<name>A0A6A5QA25_AMPQU</name>
<keyword evidence="1" id="KW-0812">Transmembrane</keyword>
<gene>
    <name evidence="2" type="ORF">BDU57DRAFT_524181</name>
</gene>
<keyword evidence="1" id="KW-0472">Membrane</keyword>
<accession>A0A6A5QA25</accession>
<keyword evidence="3" id="KW-1185">Reference proteome</keyword>
<reference evidence="2" key="1">
    <citation type="journal article" date="2020" name="Stud. Mycol.">
        <title>101 Dothideomycetes genomes: a test case for predicting lifestyles and emergence of pathogens.</title>
        <authorList>
            <person name="Haridas S."/>
            <person name="Albert R."/>
            <person name="Binder M."/>
            <person name="Bloem J."/>
            <person name="Labutti K."/>
            <person name="Salamov A."/>
            <person name="Andreopoulos B."/>
            <person name="Baker S."/>
            <person name="Barry K."/>
            <person name="Bills G."/>
            <person name="Bluhm B."/>
            <person name="Cannon C."/>
            <person name="Castanera R."/>
            <person name="Culley D."/>
            <person name="Daum C."/>
            <person name="Ezra D."/>
            <person name="Gonzalez J."/>
            <person name="Henrissat B."/>
            <person name="Kuo A."/>
            <person name="Liang C."/>
            <person name="Lipzen A."/>
            <person name="Lutzoni F."/>
            <person name="Magnuson J."/>
            <person name="Mondo S."/>
            <person name="Nolan M."/>
            <person name="Ohm R."/>
            <person name="Pangilinan J."/>
            <person name="Park H.-J."/>
            <person name="Ramirez L."/>
            <person name="Alfaro M."/>
            <person name="Sun H."/>
            <person name="Tritt A."/>
            <person name="Yoshinaga Y."/>
            <person name="Zwiers L.-H."/>
            <person name="Turgeon B."/>
            <person name="Goodwin S."/>
            <person name="Spatafora J."/>
            <person name="Crous P."/>
            <person name="Grigoriev I."/>
        </authorList>
    </citation>
    <scope>NUCLEOTIDE SEQUENCE</scope>
    <source>
        <strain evidence="2">HMLAC05119</strain>
    </source>
</reference>
<keyword evidence="1" id="KW-1133">Transmembrane helix</keyword>
<protein>
    <submittedName>
        <fullName evidence="2">Uncharacterized protein</fullName>
    </submittedName>
</protein>
<evidence type="ECO:0000313" key="3">
    <source>
        <dbReference type="Proteomes" id="UP000800096"/>
    </source>
</evidence>
<feature type="transmembrane region" description="Helical" evidence="1">
    <location>
        <begin position="36"/>
        <end position="58"/>
    </location>
</feature>
<sequence length="62" mass="7117">MQFPCAMQACFYSSRAETTTISQFTLLVIKDPDFDLWLILPLQSFIFLSNLILPCLGIRFPT</sequence>
<dbReference type="EMBL" id="ML979143">
    <property type="protein sequence ID" value="KAF1911606.1"/>
    <property type="molecule type" value="Genomic_DNA"/>
</dbReference>